<organism evidence="1">
    <name type="scientific">Tanacetum cinerariifolium</name>
    <name type="common">Dalmatian daisy</name>
    <name type="synonym">Chrysanthemum cinerariifolium</name>
    <dbReference type="NCBI Taxonomy" id="118510"/>
    <lineage>
        <taxon>Eukaryota</taxon>
        <taxon>Viridiplantae</taxon>
        <taxon>Streptophyta</taxon>
        <taxon>Embryophyta</taxon>
        <taxon>Tracheophyta</taxon>
        <taxon>Spermatophyta</taxon>
        <taxon>Magnoliopsida</taxon>
        <taxon>eudicotyledons</taxon>
        <taxon>Gunneridae</taxon>
        <taxon>Pentapetalae</taxon>
        <taxon>asterids</taxon>
        <taxon>campanulids</taxon>
        <taxon>Asterales</taxon>
        <taxon>Asteraceae</taxon>
        <taxon>Asteroideae</taxon>
        <taxon>Anthemideae</taxon>
        <taxon>Anthemidinae</taxon>
        <taxon>Tanacetum</taxon>
    </lineage>
</organism>
<dbReference type="AlphaFoldDB" id="A0A699UVN6"/>
<proteinExistence type="predicted"/>
<name>A0A699UVN6_TANCI</name>
<dbReference type="EMBL" id="BKCJ011372554">
    <property type="protein sequence ID" value="GFD26895.1"/>
    <property type="molecule type" value="Genomic_DNA"/>
</dbReference>
<sequence>YRCSDILEADVPPRKRAFLLPLPDSRLGRVPQLDDRALLRARVNILFRDMPDHRRTAMLLDREVMYAREACAGSEDRSAAIAAHVRTLEAHVVALITQTSSLQTQLTTALGPIEILEARDPKPQEGQLKLATSISLAP</sequence>
<comment type="caution">
    <text evidence="1">The sequence shown here is derived from an EMBL/GenBank/DDBJ whole genome shotgun (WGS) entry which is preliminary data.</text>
</comment>
<protein>
    <submittedName>
        <fullName evidence="1">Uncharacterized protein</fullName>
    </submittedName>
</protein>
<accession>A0A699UVN6</accession>
<reference evidence="1" key="1">
    <citation type="journal article" date="2019" name="Sci. Rep.">
        <title>Draft genome of Tanacetum cinerariifolium, the natural source of mosquito coil.</title>
        <authorList>
            <person name="Yamashiro T."/>
            <person name="Shiraishi A."/>
            <person name="Satake H."/>
            <person name="Nakayama K."/>
        </authorList>
    </citation>
    <scope>NUCLEOTIDE SEQUENCE</scope>
</reference>
<feature type="non-terminal residue" evidence="1">
    <location>
        <position position="138"/>
    </location>
</feature>
<feature type="non-terminal residue" evidence="1">
    <location>
        <position position="1"/>
    </location>
</feature>
<evidence type="ECO:0000313" key="1">
    <source>
        <dbReference type="EMBL" id="GFD26895.1"/>
    </source>
</evidence>
<gene>
    <name evidence="1" type="ORF">Tci_898864</name>
</gene>